<keyword evidence="2" id="KW-0547">Nucleotide-binding</keyword>
<evidence type="ECO:0000313" key="5">
    <source>
        <dbReference type="EnsemblMetazoa" id="AALB005848-PA"/>
    </source>
</evidence>
<dbReference type="InterPro" id="IPR015943">
    <property type="entry name" value="WD40/YVTN_repeat-like_dom_sf"/>
</dbReference>
<dbReference type="Gene3D" id="2.130.10.10">
    <property type="entry name" value="YVTN repeat-like/Quinoprotein amine dehydrogenase"/>
    <property type="match status" value="1"/>
</dbReference>
<keyword evidence="3" id="KW-0175">Coiled coil</keyword>
<dbReference type="SMART" id="SM00175">
    <property type="entry name" value="RAB"/>
    <property type="match status" value="1"/>
</dbReference>
<dbReference type="GO" id="GO:0005525">
    <property type="term" value="F:GTP binding"/>
    <property type="evidence" value="ECO:0007669"/>
    <property type="project" value="InterPro"/>
</dbReference>
<dbReference type="Pfam" id="PF00071">
    <property type="entry name" value="Ras"/>
    <property type="match status" value="1"/>
</dbReference>
<dbReference type="SMART" id="SM00176">
    <property type="entry name" value="RAN"/>
    <property type="match status" value="1"/>
</dbReference>
<evidence type="ECO:0000256" key="2">
    <source>
        <dbReference type="ARBA" id="ARBA00022741"/>
    </source>
</evidence>
<name>A0A182FH54_ANOAL</name>
<accession>A0A182FH54</accession>
<dbReference type="GO" id="GO:0003924">
    <property type="term" value="F:GTPase activity"/>
    <property type="evidence" value="ECO:0007669"/>
    <property type="project" value="InterPro"/>
</dbReference>
<dbReference type="InterPro" id="IPR005225">
    <property type="entry name" value="Small_GTP-bd"/>
</dbReference>
<proteinExistence type="inferred from homology"/>
<dbReference type="Proteomes" id="UP000069272">
    <property type="component" value="Chromosome 3L"/>
</dbReference>
<dbReference type="FunFam" id="3.40.50.300:FF:001769">
    <property type="entry name" value="ras-related protein RABF2a"/>
    <property type="match status" value="1"/>
</dbReference>
<feature type="coiled-coil region" evidence="3">
    <location>
        <begin position="1137"/>
        <end position="1191"/>
    </location>
</feature>
<dbReference type="VEuPathDB" id="VectorBase:AALB005848"/>
<dbReference type="PANTHER" id="PTHR47978">
    <property type="match status" value="1"/>
</dbReference>
<dbReference type="SUPFAM" id="SSF52540">
    <property type="entry name" value="P-loop containing nucleoside triphosphate hydrolases"/>
    <property type="match status" value="1"/>
</dbReference>
<dbReference type="InterPro" id="IPR027417">
    <property type="entry name" value="P-loop_NTPase"/>
</dbReference>
<feature type="region of interest" description="Disordered" evidence="4">
    <location>
        <begin position="1060"/>
        <end position="1111"/>
    </location>
</feature>
<feature type="region of interest" description="Disordered" evidence="4">
    <location>
        <begin position="719"/>
        <end position="760"/>
    </location>
</feature>
<protein>
    <recommendedName>
        <fullName evidence="7">Rab-GAP TBC domain-containing protein</fullName>
    </recommendedName>
</protein>
<dbReference type="PROSITE" id="PS51419">
    <property type="entry name" value="RAB"/>
    <property type="match status" value="1"/>
</dbReference>
<feature type="coiled-coil region" evidence="3">
    <location>
        <begin position="1234"/>
        <end position="1261"/>
    </location>
</feature>
<dbReference type="Gene3D" id="3.40.50.300">
    <property type="entry name" value="P-loop containing nucleotide triphosphate hydrolases"/>
    <property type="match status" value="1"/>
</dbReference>
<reference evidence="5 6" key="1">
    <citation type="journal article" date="2017" name="G3 (Bethesda)">
        <title>The Physical Genome Mapping of Anopheles albimanus Corrected Scaffold Misassemblies and Identified Interarm Rearrangements in Genus Anopheles.</title>
        <authorList>
            <person name="Artemov G.N."/>
            <person name="Peery A.N."/>
            <person name="Jiang X."/>
            <person name="Tu Z."/>
            <person name="Stegniy V.N."/>
            <person name="Sharakhova M.V."/>
            <person name="Sharakhov I.V."/>
        </authorList>
    </citation>
    <scope>NUCLEOTIDE SEQUENCE [LARGE SCALE GENOMIC DNA]</scope>
    <source>
        <strain evidence="5 6">ALBI9_A</strain>
    </source>
</reference>
<feature type="compositionally biased region" description="Basic and acidic residues" evidence="4">
    <location>
        <begin position="497"/>
        <end position="506"/>
    </location>
</feature>
<dbReference type="SMART" id="SM00173">
    <property type="entry name" value="RAS"/>
    <property type="match status" value="1"/>
</dbReference>
<evidence type="ECO:0000256" key="3">
    <source>
        <dbReference type="SAM" id="Coils"/>
    </source>
</evidence>
<dbReference type="SMART" id="SM00174">
    <property type="entry name" value="RHO"/>
    <property type="match status" value="1"/>
</dbReference>
<evidence type="ECO:0000313" key="6">
    <source>
        <dbReference type="Proteomes" id="UP000069272"/>
    </source>
</evidence>
<keyword evidence="6" id="KW-1185">Reference proteome</keyword>
<dbReference type="EnsemblMetazoa" id="AALB005848-RA">
    <property type="protein sequence ID" value="AALB005848-PA"/>
    <property type="gene ID" value="AALB005848"/>
</dbReference>
<dbReference type="PRINTS" id="PR00449">
    <property type="entry name" value="RASTRNSFRMNG"/>
</dbReference>
<dbReference type="InterPro" id="IPR001806">
    <property type="entry name" value="Small_GTPase"/>
</dbReference>
<organism evidence="5 6">
    <name type="scientific">Anopheles albimanus</name>
    <name type="common">New world malaria mosquito</name>
    <dbReference type="NCBI Taxonomy" id="7167"/>
    <lineage>
        <taxon>Eukaryota</taxon>
        <taxon>Metazoa</taxon>
        <taxon>Ecdysozoa</taxon>
        <taxon>Arthropoda</taxon>
        <taxon>Hexapoda</taxon>
        <taxon>Insecta</taxon>
        <taxon>Pterygota</taxon>
        <taxon>Neoptera</taxon>
        <taxon>Endopterygota</taxon>
        <taxon>Diptera</taxon>
        <taxon>Nematocera</taxon>
        <taxon>Culicoidea</taxon>
        <taxon>Culicidae</taxon>
        <taxon>Anophelinae</taxon>
        <taxon>Anopheles</taxon>
    </lineage>
</organism>
<dbReference type="Gene3D" id="1.10.472.80">
    <property type="entry name" value="Ypt/Rab-GAP domain of gyp1p, domain 3"/>
    <property type="match status" value="1"/>
</dbReference>
<evidence type="ECO:0000256" key="4">
    <source>
        <dbReference type="SAM" id="MobiDB-lite"/>
    </source>
</evidence>
<dbReference type="VEuPathDB" id="VectorBase:AALB20_031819"/>
<dbReference type="CDD" id="cd00154">
    <property type="entry name" value="Rab"/>
    <property type="match status" value="1"/>
</dbReference>
<comment type="similarity">
    <text evidence="1">Belongs to the small GTPase superfamily. Rab family.</text>
</comment>
<dbReference type="NCBIfam" id="TIGR00231">
    <property type="entry name" value="small_GTP"/>
    <property type="match status" value="1"/>
</dbReference>
<reference evidence="5" key="2">
    <citation type="submission" date="2022-08" db="UniProtKB">
        <authorList>
            <consortium name="EnsemblMetazoa"/>
        </authorList>
    </citation>
    <scope>IDENTIFICATION</scope>
    <source>
        <strain evidence="5">STECLA/ALBI9_A</strain>
    </source>
</reference>
<dbReference type="STRING" id="7167.A0A182FH54"/>
<feature type="region of interest" description="Disordered" evidence="4">
    <location>
        <begin position="481"/>
        <end position="506"/>
    </location>
</feature>
<dbReference type="VEuPathDB" id="VectorBase:AALB20_035232"/>
<feature type="coiled-coil region" evidence="3">
    <location>
        <begin position="1374"/>
        <end position="1408"/>
    </location>
</feature>
<dbReference type="SUPFAM" id="SSF69322">
    <property type="entry name" value="Tricorn protease domain 2"/>
    <property type="match status" value="1"/>
</dbReference>
<evidence type="ECO:0008006" key="7">
    <source>
        <dbReference type="Google" id="ProtNLM"/>
    </source>
</evidence>
<evidence type="ECO:0000256" key="1">
    <source>
        <dbReference type="ARBA" id="ARBA00006270"/>
    </source>
</evidence>
<dbReference type="PROSITE" id="PS51421">
    <property type="entry name" value="RAS"/>
    <property type="match status" value="1"/>
</dbReference>
<dbReference type="PROSITE" id="PS51420">
    <property type="entry name" value="RHO"/>
    <property type="match status" value="1"/>
</dbReference>
<feature type="compositionally biased region" description="Low complexity" evidence="4">
    <location>
        <begin position="1081"/>
        <end position="1103"/>
    </location>
</feature>
<sequence>MKAIEAKIVVLGSQGVGKTSLVVRYVSNVYTKEISPTIGASFFTCKVNLEDFKVKMQVWDTAGQERFKAMAPLYYRNANAALLVFDLTQYNSFNDIKSWVQELQRNVQEPMVLSLVGNKLDLEAKRAVSREEAMLYANSIGGNYFETSALHDQGIEQVFISIAVGLIKLSGEDVCSSLKRYESNDSLVLSGYSTRVNGVVQMGIPVESDSILSDGTGRLETPSWSRDHIAHGDEQRVGWILLNIHHTVRNHDEGTVVRVRFTAVGFTANNERLIAVDHRNNLFVFDLVHRKHWFLPDLVRRASVVEGILEGYLVAVGSKDGTLFIIDLSKRSQLALMRMLQDIKWVFNIFPDTEQCIAKMKGRSEPILRIAKSPTRCTTVSPEPRCLLVTSADGATIYTIEGFTEVSHIDYGLTSNSSPLMDELHWFCASKGAALIGHTAGGTIRVYRTCFKLTKKLNATKLIKLHLKNRPADVMVPMVVLPPPSNHQQQSQPAGNDRQRSTGFECDKPNSLIKRITKPSLEGERYVLGAQVTPDGRYYALLYQNGHQHGLAFLALDSSWLICRVVLFPNLFIKHFALAPTAAEPSDPVRGLTASTTATASHRSHRWSSVMAATLLAHTALDNDLLMANVGHPNATPRTVFVRLAPPGSSCYKWALAPNGRVLANVLASGEVLLHNLQHYALQCDAAEATPSTEERPFHRNSTSGIGVKNRSSTHYYYSSVANDGGGGGSGSSTETPPTYTDEVPRNRTRVGGTGDRRRMKAAHQMDALQSEITRTLPKERLLPILREYGEYPVRHRATIWRTVLELPGDAESFGALLQRGQHPCVADYDYRYGGTAGRYDQRTVRNLKKIVSCLAHWCPVFGLVDYVPDFVLPFVRHQPTQDALVLFETVATVLLNQCQLWFEFAPLEPFNYLALVGNVLGECEPRLAHFYRRHGIEPRAYALPLMQSAFLGCCAADNGGGGGGRDWQCLWDHVLSNEPYYPVFLIVAYNSLQRGALMKWARQTPTPDDITEFFRNRATPSVDVRRVVRRAYELMERQYTGSIHPRHYIKSFVPLNHTSASGDRAARPRLRGPSPRARLDSGSSNSSSDLLRSSETATASSEADADADRPDAAAPGAYVCFSNFPKKATEARCAQVGALQAEQRRIEAKIIELEKLEHSLQERMVNDLIRQEHEHRLQEVERDFEAAITREEQRVEMQRKLLLLHRKQLRERESELSLDLHNAKLIGDATVRERELESLLTKLQREKQREETELLLAEEHLKLREREQLVHYVATDAGHSTHSTHTRPLDQRYQNALEQLAVQKQKLYDEIDRAYSSLGAHSVANEYTYRTVSELRKVATIAGQERYPSASQQKVDLAVNPNDDEQIAAARVKDDTTSQVKLYEEKMRKMEQQVKKLEQLKSDINRRKPF</sequence>